<accession>A0A9D2M043</accession>
<reference evidence="2" key="2">
    <citation type="submission" date="2021-04" db="EMBL/GenBank/DDBJ databases">
        <authorList>
            <person name="Gilroy R."/>
        </authorList>
    </citation>
    <scope>NUCLEOTIDE SEQUENCE</scope>
    <source>
        <strain evidence="2">ChiBcolR8-3208</strain>
    </source>
</reference>
<comment type="caution">
    <text evidence="2">The sequence shown here is derived from an EMBL/GenBank/DDBJ whole genome shotgun (WGS) entry which is preliminary data.</text>
</comment>
<sequence>MPLGHPLAARQSVAFQDLDGLSLLAHRNALAWMELCRRKLPHSNLLAQDSLESLHQLIDSSTLPAFGSVRALERERPRENRVAIPLQDAEARATYYLACLQGEQKRYSGLFRRVRGKFG</sequence>
<dbReference type="SUPFAM" id="SSF53850">
    <property type="entry name" value="Periplasmic binding protein-like II"/>
    <property type="match status" value="1"/>
</dbReference>
<evidence type="ECO:0000259" key="1">
    <source>
        <dbReference type="Pfam" id="PF03466"/>
    </source>
</evidence>
<dbReference type="AlphaFoldDB" id="A0A9D2M043"/>
<feature type="domain" description="LysR substrate-binding" evidence="1">
    <location>
        <begin position="2"/>
        <end position="104"/>
    </location>
</feature>
<evidence type="ECO:0000313" key="3">
    <source>
        <dbReference type="Proteomes" id="UP000824214"/>
    </source>
</evidence>
<dbReference type="EMBL" id="DWXZ01000248">
    <property type="protein sequence ID" value="HJB38677.1"/>
    <property type="molecule type" value="Genomic_DNA"/>
</dbReference>
<dbReference type="Gene3D" id="3.40.190.10">
    <property type="entry name" value="Periplasmic binding protein-like II"/>
    <property type="match status" value="2"/>
</dbReference>
<proteinExistence type="predicted"/>
<dbReference type="InterPro" id="IPR005119">
    <property type="entry name" value="LysR_subst-bd"/>
</dbReference>
<reference evidence="2" key="1">
    <citation type="journal article" date="2021" name="PeerJ">
        <title>Extensive microbial diversity within the chicken gut microbiome revealed by metagenomics and culture.</title>
        <authorList>
            <person name="Gilroy R."/>
            <person name="Ravi A."/>
            <person name="Getino M."/>
            <person name="Pursley I."/>
            <person name="Horton D.L."/>
            <person name="Alikhan N.F."/>
            <person name="Baker D."/>
            <person name="Gharbi K."/>
            <person name="Hall N."/>
            <person name="Watson M."/>
            <person name="Adriaenssens E.M."/>
            <person name="Foster-Nyarko E."/>
            <person name="Jarju S."/>
            <person name="Secka A."/>
            <person name="Antonio M."/>
            <person name="Oren A."/>
            <person name="Chaudhuri R.R."/>
            <person name="La Ragione R."/>
            <person name="Hildebrand F."/>
            <person name="Pallen M.J."/>
        </authorList>
    </citation>
    <scope>NUCLEOTIDE SEQUENCE</scope>
    <source>
        <strain evidence="2">ChiBcolR8-3208</strain>
    </source>
</reference>
<name>A0A9D2M043_9FIRM</name>
<dbReference type="Pfam" id="PF03466">
    <property type="entry name" value="LysR_substrate"/>
    <property type="match status" value="1"/>
</dbReference>
<protein>
    <recommendedName>
        <fullName evidence="1">LysR substrate-binding domain-containing protein</fullName>
    </recommendedName>
</protein>
<evidence type="ECO:0000313" key="2">
    <source>
        <dbReference type="EMBL" id="HJB38677.1"/>
    </source>
</evidence>
<organism evidence="2 3">
    <name type="scientific">Candidatus Acutalibacter ornithocaccae</name>
    <dbReference type="NCBI Taxonomy" id="2838416"/>
    <lineage>
        <taxon>Bacteria</taxon>
        <taxon>Bacillati</taxon>
        <taxon>Bacillota</taxon>
        <taxon>Clostridia</taxon>
        <taxon>Eubacteriales</taxon>
        <taxon>Acutalibacteraceae</taxon>
        <taxon>Acutalibacter</taxon>
    </lineage>
</organism>
<gene>
    <name evidence="2" type="ORF">H9942_11535</name>
</gene>
<dbReference type="Proteomes" id="UP000824214">
    <property type="component" value="Unassembled WGS sequence"/>
</dbReference>